<dbReference type="EMBL" id="BSXS01009136">
    <property type="protein sequence ID" value="GME94705.1"/>
    <property type="molecule type" value="Genomic_DNA"/>
</dbReference>
<reference evidence="1" key="1">
    <citation type="submission" date="2023-04" db="EMBL/GenBank/DDBJ databases">
        <title>Ambrosiozyma monospora NBRC 10751.</title>
        <authorList>
            <person name="Ichikawa N."/>
            <person name="Sato H."/>
            <person name="Tonouchi N."/>
        </authorList>
    </citation>
    <scope>NUCLEOTIDE SEQUENCE</scope>
    <source>
        <strain evidence="1">NBRC 10751</strain>
    </source>
</reference>
<accession>A0ACB5TTY3</accession>
<keyword evidence="2" id="KW-1185">Reference proteome</keyword>
<gene>
    <name evidence="1" type="ORF">Amon02_000962800</name>
</gene>
<organism evidence="1 2">
    <name type="scientific">Ambrosiozyma monospora</name>
    <name type="common">Yeast</name>
    <name type="synonym">Endomycopsis monosporus</name>
    <dbReference type="NCBI Taxonomy" id="43982"/>
    <lineage>
        <taxon>Eukaryota</taxon>
        <taxon>Fungi</taxon>
        <taxon>Dikarya</taxon>
        <taxon>Ascomycota</taxon>
        <taxon>Saccharomycotina</taxon>
        <taxon>Pichiomycetes</taxon>
        <taxon>Pichiales</taxon>
        <taxon>Pichiaceae</taxon>
        <taxon>Ambrosiozyma</taxon>
    </lineage>
</organism>
<protein>
    <submittedName>
        <fullName evidence="1">Unnamed protein product</fullName>
    </submittedName>
</protein>
<evidence type="ECO:0000313" key="1">
    <source>
        <dbReference type="EMBL" id="GME94705.1"/>
    </source>
</evidence>
<proteinExistence type="predicted"/>
<sequence length="192" mass="20962">MDTLNELTNKLAHYTTPGAIDTLPPDEKELLEYFQGLYKNLNRGIRGRGKALAQIRSPLPMNHSPLQNQQQSPQQPQQQQQQQMMQMQTAGQIPNQQQQQQQQPPPQQQQQQQQNIPQQQQGQVIMPPPIQSVPPHAQQGPQGTGLPVQVQDLSQPLPGAPPGQLLPGIGNVITSSGGGNGMKPNDGVISGH</sequence>
<name>A0ACB5TTY3_AMBMO</name>
<comment type="caution">
    <text evidence="1">The sequence shown here is derived from an EMBL/GenBank/DDBJ whole genome shotgun (WGS) entry which is preliminary data.</text>
</comment>
<evidence type="ECO:0000313" key="2">
    <source>
        <dbReference type="Proteomes" id="UP001165064"/>
    </source>
</evidence>
<dbReference type="Proteomes" id="UP001165064">
    <property type="component" value="Unassembled WGS sequence"/>
</dbReference>